<feature type="domain" description="Aminotransferase class I/classII large" evidence="7">
    <location>
        <begin position="35"/>
        <end position="391"/>
    </location>
</feature>
<dbReference type="SUPFAM" id="SSF53383">
    <property type="entry name" value="PLP-dependent transferases"/>
    <property type="match status" value="1"/>
</dbReference>
<dbReference type="GO" id="GO:0008483">
    <property type="term" value="F:transaminase activity"/>
    <property type="evidence" value="ECO:0007669"/>
    <property type="project" value="UniProtKB-KW"/>
</dbReference>
<evidence type="ECO:0000256" key="5">
    <source>
        <dbReference type="ARBA" id="ARBA00022898"/>
    </source>
</evidence>
<protein>
    <recommendedName>
        <fullName evidence="6">Aminotransferase</fullName>
        <ecNumber evidence="6">2.6.1.-</ecNumber>
    </recommendedName>
</protein>
<dbReference type="Pfam" id="PF00155">
    <property type="entry name" value="Aminotran_1_2"/>
    <property type="match status" value="1"/>
</dbReference>
<evidence type="ECO:0000256" key="6">
    <source>
        <dbReference type="RuleBase" id="RU000481"/>
    </source>
</evidence>
<dbReference type="AlphaFoldDB" id="A0A0X8P583"/>
<dbReference type="InterPro" id="IPR015424">
    <property type="entry name" value="PyrdxlP-dep_Trfase"/>
</dbReference>
<evidence type="ECO:0000256" key="4">
    <source>
        <dbReference type="ARBA" id="ARBA00022679"/>
    </source>
</evidence>
<name>A0A0X8P583_ALCXX</name>
<comment type="cofactor">
    <cofactor evidence="1 6">
        <name>pyridoxal 5'-phosphate</name>
        <dbReference type="ChEBI" id="CHEBI:597326"/>
    </cofactor>
</comment>
<dbReference type="CDD" id="cd00609">
    <property type="entry name" value="AAT_like"/>
    <property type="match status" value="1"/>
</dbReference>
<keyword evidence="4 6" id="KW-0808">Transferase</keyword>
<evidence type="ECO:0000256" key="1">
    <source>
        <dbReference type="ARBA" id="ARBA00001933"/>
    </source>
</evidence>
<comment type="similarity">
    <text evidence="2 6">Belongs to the class-I pyridoxal-phosphate-dependent aminotransferase family.</text>
</comment>
<dbReference type="PANTHER" id="PTHR46383">
    <property type="entry name" value="ASPARTATE AMINOTRANSFERASE"/>
    <property type="match status" value="1"/>
</dbReference>
<evidence type="ECO:0000259" key="7">
    <source>
        <dbReference type="Pfam" id="PF00155"/>
    </source>
</evidence>
<reference evidence="9" key="1">
    <citation type="submission" date="2015-12" db="EMBL/GenBank/DDBJ databases">
        <title>FDA dAtabase for Regulatory Grade micrObial Sequences (FDA-ARGOS): Supporting development and validation of Infectious Disease Dx tests.</title>
        <authorList>
            <person name="Case J."/>
            <person name="Tallon L."/>
            <person name="Sadzewicz L."/>
            <person name="Sengamalay N."/>
            <person name="Ott S."/>
            <person name="Godinez A."/>
            <person name="Nagaraj S."/>
            <person name="Nadendla S."/>
            <person name="Sichtig H."/>
        </authorList>
    </citation>
    <scope>NUCLEOTIDE SEQUENCE [LARGE SCALE GENOMIC DNA]</scope>
    <source>
        <strain evidence="9">FDAARGOS_147</strain>
    </source>
</reference>
<accession>A0A0X8P583</accession>
<dbReference type="PROSITE" id="PS00105">
    <property type="entry name" value="AA_TRANSFER_CLASS_1"/>
    <property type="match status" value="1"/>
</dbReference>
<evidence type="ECO:0000256" key="2">
    <source>
        <dbReference type="ARBA" id="ARBA00007441"/>
    </source>
</evidence>
<dbReference type="PANTHER" id="PTHR46383:SF1">
    <property type="entry name" value="ASPARTATE AMINOTRANSFERASE"/>
    <property type="match status" value="1"/>
</dbReference>
<evidence type="ECO:0000256" key="3">
    <source>
        <dbReference type="ARBA" id="ARBA00022576"/>
    </source>
</evidence>
<organism evidence="8 9">
    <name type="scientific">Alcaligenes xylosoxydans xylosoxydans</name>
    <name type="common">Achromobacter xylosoxidans</name>
    <dbReference type="NCBI Taxonomy" id="85698"/>
    <lineage>
        <taxon>Bacteria</taxon>
        <taxon>Pseudomonadati</taxon>
        <taxon>Pseudomonadota</taxon>
        <taxon>Betaproteobacteria</taxon>
        <taxon>Burkholderiales</taxon>
        <taxon>Alcaligenaceae</taxon>
        <taxon>Achromobacter</taxon>
    </lineage>
</organism>
<proteinExistence type="inferred from homology"/>
<dbReference type="GO" id="GO:0006520">
    <property type="term" value="P:amino acid metabolic process"/>
    <property type="evidence" value="ECO:0007669"/>
    <property type="project" value="InterPro"/>
</dbReference>
<dbReference type="EMBL" id="CP014060">
    <property type="protein sequence ID" value="AMG40126.1"/>
    <property type="molecule type" value="Genomic_DNA"/>
</dbReference>
<evidence type="ECO:0000313" key="8">
    <source>
        <dbReference type="EMBL" id="AMG40126.1"/>
    </source>
</evidence>
<dbReference type="EC" id="2.6.1.-" evidence="6"/>
<dbReference type="GO" id="GO:0030170">
    <property type="term" value="F:pyridoxal phosphate binding"/>
    <property type="evidence" value="ECO:0007669"/>
    <property type="project" value="InterPro"/>
</dbReference>
<sequence>MNSIVNARLKQIKPSPSMAAKIVVDELRRAGREIADFTLGEPDMPTPAHIARAGQDAIAGGDIRYTSPNGTPGLRRAIASSLEQAIGAKYGLDQITVGAGAKQIIGAALTASLEPGDEVIVCAPYWVSYPDMVLLNDGKPVVVTGPESQGFKLDAASLEAAITPRTRWLILNSPSNPSGAVYSRAEMRALTEVLLRHPRVWILSDEIYAPFCYGAEAHVSPVQVEPQLADRTLIVNGMSKSYAMTGWRVGYGAGPADLIKAMSTVMSQSTSCPSAISQAAAQAALEGDQSSVTEMVAIFKARRDLIVRRLNAIPGISCATPDGAFYVYANVGGLIGRKGPDGELKTDLDVSLFFLRQAGVAVIDGGSYGLSPYVRFSFATATEVIEQGMDRLAAAVEALMAG</sequence>
<keyword evidence="3 6" id="KW-0032">Aminotransferase</keyword>
<dbReference type="InterPro" id="IPR015422">
    <property type="entry name" value="PyrdxlP-dep_Trfase_small"/>
</dbReference>
<evidence type="ECO:0000313" key="9">
    <source>
        <dbReference type="Proteomes" id="UP000060602"/>
    </source>
</evidence>
<dbReference type="FunFam" id="3.40.640.10:FF:000033">
    <property type="entry name" value="Aspartate aminotransferase"/>
    <property type="match status" value="1"/>
</dbReference>
<dbReference type="InterPro" id="IPR004839">
    <property type="entry name" value="Aminotransferase_I/II_large"/>
</dbReference>
<dbReference type="Proteomes" id="UP000060602">
    <property type="component" value="Chromosome"/>
</dbReference>
<dbReference type="InterPro" id="IPR004838">
    <property type="entry name" value="NHTrfase_class1_PyrdxlP-BS"/>
</dbReference>
<dbReference type="Gene3D" id="3.90.1150.10">
    <property type="entry name" value="Aspartate Aminotransferase, domain 1"/>
    <property type="match status" value="1"/>
</dbReference>
<dbReference type="InterPro" id="IPR050596">
    <property type="entry name" value="AspAT/PAT-like"/>
</dbReference>
<dbReference type="RefSeq" id="WP_061074319.1">
    <property type="nucleotide sequence ID" value="NZ_CP014060.2"/>
</dbReference>
<dbReference type="Gene3D" id="3.40.640.10">
    <property type="entry name" value="Type I PLP-dependent aspartate aminotransferase-like (Major domain)"/>
    <property type="match status" value="1"/>
</dbReference>
<keyword evidence="5" id="KW-0663">Pyridoxal phosphate</keyword>
<gene>
    <name evidence="8" type="ORF">AL504_03395</name>
</gene>
<dbReference type="InterPro" id="IPR015421">
    <property type="entry name" value="PyrdxlP-dep_Trfase_major"/>
</dbReference>